<feature type="transmembrane region" description="Helical" evidence="7">
    <location>
        <begin position="365"/>
        <end position="387"/>
    </location>
</feature>
<evidence type="ECO:0000259" key="8">
    <source>
        <dbReference type="PROSITE" id="PS50850"/>
    </source>
</evidence>
<feature type="transmembrane region" description="Helical" evidence="7">
    <location>
        <begin position="195"/>
        <end position="221"/>
    </location>
</feature>
<evidence type="ECO:0000256" key="7">
    <source>
        <dbReference type="SAM" id="Phobius"/>
    </source>
</evidence>
<dbReference type="SUPFAM" id="SSF103473">
    <property type="entry name" value="MFS general substrate transporter"/>
    <property type="match status" value="1"/>
</dbReference>
<organism evidence="9 10">
    <name type="scientific">Bifidobacterium animalis subsp. lactis CNCM I-2494</name>
    <dbReference type="NCBI Taxonomy" id="1042403"/>
    <lineage>
        <taxon>Bacteria</taxon>
        <taxon>Bacillati</taxon>
        <taxon>Actinomycetota</taxon>
        <taxon>Actinomycetes</taxon>
        <taxon>Bifidobacteriales</taxon>
        <taxon>Bifidobacteriaceae</taxon>
        <taxon>Bifidobacterium</taxon>
    </lineage>
</organism>
<dbReference type="InterPro" id="IPR020846">
    <property type="entry name" value="MFS_dom"/>
</dbReference>
<dbReference type="Proteomes" id="UP000008394">
    <property type="component" value="Chromosome"/>
</dbReference>
<name>A0A806FKY7_BIFAN</name>
<feature type="transmembrane region" description="Helical" evidence="7">
    <location>
        <begin position="464"/>
        <end position="484"/>
    </location>
</feature>
<dbReference type="GO" id="GO:0022857">
    <property type="term" value="F:transmembrane transporter activity"/>
    <property type="evidence" value="ECO:0007669"/>
    <property type="project" value="InterPro"/>
</dbReference>
<evidence type="ECO:0000256" key="6">
    <source>
        <dbReference type="ARBA" id="ARBA00023136"/>
    </source>
</evidence>
<feature type="transmembrane region" description="Helical" evidence="7">
    <location>
        <begin position="426"/>
        <end position="452"/>
    </location>
</feature>
<keyword evidence="2" id="KW-0813">Transport</keyword>
<feature type="domain" description="Major facilitator superfamily (MFS) profile" evidence="8">
    <location>
        <begin position="94"/>
        <end position="515"/>
    </location>
</feature>
<keyword evidence="6 7" id="KW-0472">Membrane</keyword>
<comment type="subcellular location">
    <subcellularLocation>
        <location evidence="1">Cell membrane</location>
        <topology evidence="1">Multi-pass membrane protein</topology>
    </subcellularLocation>
</comment>
<accession>A0A806FKY7</accession>
<dbReference type="PROSITE" id="PS50850">
    <property type="entry name" value="MFS"/>
    <property type="match status" value="1"/>
</dbReference>
<gene>
    <name evidence="9" type="ORF">BALAC2494_00977</name>
</gene>
<keyword evidence="5 7" id="KW-1133">Transmembrane helix</keyword>
<dbReference type="InterPro" id="IPR036259">
    <property type="entry name" value="MFS_trans_sf"/>
</dbReference>
<evidence type="ECO:0000256" key="4">
    <source>
        <dbReference type="ARBA" id="ARBA00022692"/>
    </source>
</evidence>
<evidence type="ECO:0000313" key="10">
    <source>
        <dbReference type="Proteomes" id="UP000008394"/>
    </source>
</evidence>
<evidence type="ECO:0000313" key="9">
    <source>
        <dbReference type="EMBL" id="AEK29594.1"/>
    </source>
</evidence>
<dbReference type="EMBL" id="CP002915">
    <property type="protein sequence ID" value="AEK29594.1"/>
    <property type="molecule type" value="Genomic_DNA"/>
</dbReference>
<dbReference type="Pfam" id="PF00083">
    <property type="entry name" value="Sugar_tr"/>
    <property type="match status" value="2"/>
</dbReference>
<evidence type="ECO:0000256" key="5">
    <source>
        <dbReference type="ARBA" id="ARBA00022989"/>
    </source>
</evidence>
<feature type="transmembrane region" description="Helical" evidence="7">
    <location>
        <begin position="133"/>
        <end position="156"/>
    </location>
</feature>
<dbReference type="GO" id="GO:0005886">
    <property type="term" value="C:plasma membrane"/>
    <property type="evidence" value="ECO:0007669"/>
    <property type="project" value="UniProtKB-SubCell"/>
</dbReference>
<dbReference type="AlphaFoldDB" id="A0A806FKY7"/>
<feature type="transmembrane region" description="Helical" evidence="7">
    <location>
        <begin position="325"/>
        <end position="345"/>
    </location>
</feature>
<feature type="transmembrane region" description="Helical" evidence="7">
    <location>
        <begin position="268"/>
        <end position="289"/>
    </location>
</feature>
<evidence type="ECO:0000256" key="2">
    <source>
        <dbReference type="ARBA" id="ARBA00022448"/>
    </source>
</evidence>
<keyword evidence="4 7" id="KW-0812">Transmembrane</keyword>
<dbReference type="PANTHER" id="PTHR43045:SF2">
    <property type="entry name" value="INNER MEMBRANE METABOLITE TRANSPORT PROTEIN YHJE"/>
    <property type="match status" value="1"/>
</dbReference>
<feature type="transmembrane region" description="Helical" evidence="7">
    <location>
        <begin position="233"/>
        <end position="256"/>
    </location>
</feature>
<dbReference type="Gene3D" id="1.20.1250.20">
    <property type="entry name" value="MFS general substrate transporter like domains"/>
    <property type="match status" value="1"/>
</dbReference>
<feature type="transmembrane region" description="Helical" evidence="7">
    <location>
        <begin position="91"/>
        <end position="113"/>
    </location>
</feature>
<evidence type="ECO:0000256" key="1">
    <source>
        <dbReference type="ARBA" id="ARBA00004651"/>
    </source>
</evidence>
<keyword evidence="3" id="KW-1003">Cell membrane</keyword>
<dbReference type="InterPro" id="IPR005828">
    <property type="entry name" value="MFS_sugar_transport-like"/>
</dbReference>
<feature type="transmembrane region" description="Helical" evidence="7">
    <location>
        <begin position="394"/>
        <end position="414"/>
    </location>
</feature>
<dbReference type="PANTHER" id="PTHR43045">
    <property type="entry name" value="SHIKIMATE TRANSPORTER"/>
    <property type="match status" value="1"/>
</dbReference>
<feature type="transmembrane region" description="Helical" evidence="7">
    <location>
        <begin position="490"/>
        <end position="511"/>
    </location>
</feature>
<evidence type="ECO:0000256" key="3">
    <source>
        <dbReference type="ARBA" id="ARBA00022475"/>
    </source>
</evidence>
<proteinExistence type="predicted"/>
<dbReference type="KEGG" id="bnm:BALAC2494_00977"/>
<protein>
    <submittedName>
        <fullName evidence="9">Transporter, MFS superfamily</fullName>
    </submittedName>
</protein>
<feature type="transmembrane region" description="Helical" evidence="7">
    <location>
        <begin position="168"/>
        <end position="189"/>
    </location>
</feature>
<sequence length="521" mass="56501">MRPWSHDCRLYELLSRHRRADSYTQNPALPMWQGDAHDISNPAEEQGFAYRNTERRRFMTAVETETEAGRRAPALAGERAHALRRAGKSSVGTIIAASMVGTTIEFYDFYAYGTAAANYFPRVFFSDATNPTVALLLSLVTFAVAFLARPVGSLIFGHFGDSIGRKATLVVSLMTMGVATFLIGCLPGYDMWGVWAVLALCVCRFVQGIGLGGEWSGAALVATENAPANKRALYGSFPELGAPIGFFLCNGTYVLLELFNDDAAMLAWGWRVPFLLSSLLVVVGLLVRVHMEETPAFRAAKQDQRVVKAPALEVFRTSWRQVLQATFLVAVTYTLFYTLATWSLAWATKSDAQGGGGLGFSTKEYMTMLMVSVCVFALFIVLSCVFADRIGRRRVIIGSSVALLAFAALFPLLMNRAVVGVHNTAAAMLFLCLGFALMGIAFGPIGALLPELFSVNVRYTGSGIGYNIAAIVGAAFVPSVATWLSSHWGVGSVGLYLGVMALCCLVAILTCRETKNVDYMQ</sequence>
<reference evidence="9 10" key="1">
    <citation type="journal article" date="2011" name="J. Bacteriol.">
        <title>Genome Sequence of the Probiotic Strain Bifidobacterium animalis subsp. lactis CNCM I-2494.</title>
        <authorList>
            <person name="Chervaux C."/>
            <person name="Grimaldi C."/>
            <person name="Bolotin A."/>
            <person name="Quinquis B."/>
            <person name="Legrain-Raspaud S."/>
            <person name="van Hylckama Vlieg J.E."/>
            <person name="Denariaz G."/>
            <person name="Smokvina T."/>
        </authorList>
    </citation>
    <scope>NUCLEOTIDE SEQUENCE [LARGE SCALE GENOMIC DNA]</scope>
    <source>
        <strain evidence="9 10">CNCM I-2494</strain>
    </source>
</reference>
<dbReference type="CDD" id="cd17369">
    <property type="entry name" value="MFS_ShiA_like"/>
    <property type="match status" value="1"/>
</dbReference>